<dbReference type="InterPro" id="IPR002156">
    <property type="entry name" value="RNaseH_domain"/>
</dbReference>
<dbReference type="Proteomes" id="UP001280121">
    <property type="component" value="Unassembled WGS sequence"/>
</dbReference>
<comment type="caution">
    <text evidence="3">The sequence shown here is derived from an EMBL/GenBank/DDBJ whole genome shotgun (WGS) entry which is preliminary data.</text>
</comment>
<sequence length="99" mass="10687">MLILKKVVKWTLPPAGSFKVNTDAAILADHQLVGVGLIIRDSNGKVSTSFAQKFTVCFSPAMAEAVAILQGLQFVILMVLSLLRWKVSRINSGSGQAWS</sequence>
<evidence type="ECO:0000313" key="4">
    <source>
        <dbReference type="Proteomes" id="UP001280121"/>
    </source>
</evidence>
<protein>
    <recommendedName>
        <fullName evidence="2">RNase H type-1 domain-containing protein</fullName>
    </recommendedName>
</protein>
<feature type="transmembrane region" description="Helical" evidence="1">
    <location>
        <begin position="65"/>
        <end position="83"/>
    </location>
</feature>
<dbReference type="GO" id="GO:0004523">
    <property type="term" value="F:RNA-DNA hybrid ribonuclease activity"/>
    <property type="evidence" value="ECO:0007669"/>
    <property type="project" value="InterPro"/>
</dbReference>
<dbReference type="AlphaFoldDB" id="A0AAD9TLT5"/>
<dbReference type="InterPro" id="IPR052929">
    <property type="entry name" value="RNase_H-like_EbsB-rel"/>
</dbReference>
<dbReference type="PANTHER" id="PTHR47074:SF11">
    <property type="entry name" value="REVERSE TRANSCRIPTASE-LIKE PROTEIN"/>
    <property type="match status" value="1"/>
</dbReference>
<proteinExistence type="predicted"/>
<keyword evidence="4" id="KW-1185">Reference proteome</keyword>
<keyword evidence="1" id="KW-1133">Transmembrane helix</keyword>
<evidence type="ECO:0000256" key="1">
    <source>
        <dbReference type="SAM" id="Phobius"/>
    </source>
</evidence>
<feature type="domain" description="RNase H type-1" evidence="2">
    <location>
        <begin position="21"/>
        <end position="75"/>
    </location>
</feature>
<evidence type="ECO:0000259" key="2">
    <source>
        <dbReference type="Pfam" id="PF13456"/>
    </source>
</evidence>
<keyword evidence="1" id="KW-0472">Membrane</keyword>
<evidence type="ECO:0000313" key="3">
    <source>
        <dbReference type="EMBL" id="KAK2637969.1"/>
    </source>
</evidence>
<dbReference type="Pfam" id="PF13456">
    <property type="entry name" value="RVT_3"/>
    <property type="match status" value="1"/>
</dbReference>
<gene>
    <name evidence="3" type="ORF">Ddye_025764</name>
</gene>
<dbReference type="GO" id="GO:0003676">
    <property type="term" value="F:nucleic acid binding"/>
    <property type="evidence" value="ECO:0007669"/>
    <property type="project" value="InterPro"/>
</dbReference>
<accession>A0AAD9TLT5</accession>
<organism evidence="3 4">
    <name type="scientific">Dipteronia dyeriana</name>
    <dbReference type="NCBI Taxonomy" id="168575"/>
    <lineage>
        <taxon>Eukaryota</taxon>
        <taxon>Viridiplantae</taxon>
        <taxon>Streptophyta</taxon>
        <taxon>Embryophyta</taxon>
        <taxon>Tracheophyta</taxon>
        <taxon>Spermatophyta</taxon>
        <taxon>Magnoliopsida</taxon>
        <taxon>eudicotyledons</taxon>
        <taxon>Gunneridae</taxon>
        <taxon>Pentapetalae</taxon>
        <taxon>rosids</taxon>
        <taxon>malvids</taxon>
        <taxon>Sapindales</taxon>
        <taxon>Sapindaceae</taxon>
        <taxon>Hippocastanoideae</taxon>
        <taxon>Acereae</taxon>
        <taxon>Dipteronia</taxon>
    </lineage>
</organism>
<dbReference type="PANTHER" id="PTHR47074">
    <property type="entry name" value="BNAC02G40300D PROTEIN"/>
    <property type="match status" value="1"/>
</dbReference>
<dbReference type="EMBL" id="JANJYI010000008">
    <property type="protein sequence ID" value="KAK2637969.1"/>
    <property type="molecule type" value="Genomic_DNA"/>
</dbReference>
<reference evidence="3" key="1">
    <citation type="journal article" date="2023" name="Plant J.">
        <title>Genome sequences and population genomics provide insights into the demographic history, inbreeding, and mutation load of two 'living fossil' tree species of Dipteronia.</title>
        <authorList>
            <person name="Feng Y."/>
            <person name="Comes H.P."/>
            <person name="Chen J."/>
            <person name="Zhu S."/>
            <person name="Lu R."/>
            <person name="Zhang X."/>
            <person name="Li P."/>
            <person name="Qiu J."/>
            <person name="Olsen K.M."/>
            <person name="Qiu Y."/>
        </authorList>
    </citation>
    <scope>NUCLEOTIDE SEQUENCE</scope>
    <source>
        <strain evidence="3">KIB01</strain>
    </source>
</reference>
<keyword evidence="1" id="KW-0812">Transmembrane</keyword>
<name>A0AAD9TLT5_9ROSI</name>